<feature type="coiled-coil region" evidence="1">
    <location>
        <begin position="63"/>
        <end position="90"/>
    </location>
</feature>
<dbReference type="PANTHER" id="PTHR28660">
    <property type="entry name" value="COILED-COIL DOMAIN-CONTAINING PROTEIN 73"/>
    <property type="match status" value="1"/>
</dbReference>
<dbReference type="GeneTree" id="ENSGT00390000013482"/>
<dbReference type="Pfam" id="PF15818">
    <property type="entry name" value="CCDC73"/>
    <property type="match status" value="1"/>
</dbReference>
<reference evidence="3" key="3">
    <citation type="submission" date="2025-09" db="UniProtKB">
        <authorList>
            <consortium name="Ensembl"/>
        </authorList>
    </citation>
    <scope>IDENTIFICATION</scope>
</reference>
<feature type="region of interest" description="Disordered" evidence="2">
    <location>
        <begin position="1004"/>
        <end position="1026"/>
    </location>
</feature>
<organism evidence="3 4">
    <name type="scientific">Bos mutus grunniens</name>
    <name type="common">Wild yak</name>
    <name type="synonym">Bos grunniens</name>
    <dbReference type="NCBI Taxonomy" id="30521"/>
    <lineage>
        <taxon>Eukaryota</taxon>
        <taxon>Metazoa</taxon>
        <taxon>Chordata</taxon>
        <taxon>Craniata</taxon>
        <taxon>Vertebrata</taxon>
        <taxon>Euteleostomi</taxon>
        <taxon>Mammalia</taxon>
        <taxon>Eutheria</taxon>
        <taxon>Laurasiatheria</taxon>
        <taxon>Artiodactyla</taxon>
        <taxon>Ruminantia</taxon>
        <taxon>Pecora</taxon>
        <taxon>Bovidae</taxon>
        <taxon>Bovinae</taxon>
        <taxon>Bos</taxon>
    </lineage>
</organism>
<gene>
    <name evidence="3" type="primary">CCDC73</name>
</gene>
<sequence>MENDFKTESASSAFSLQSSSETLFSIQLLDFKTSLLEALEELRMRREAETQYEEQIAKIIMETQELKWQKETLQNQKDTLAKQHKEAMAVFKKQLQMKMCALEEEKGKFQLATEIKEKEIEGLKETLKTLQVSKYSLQKKVSEMEQKVQLHLLAKEDHQKQLNEIEKYYTIITGQFGLVKENHEKLEQNVQEAIQLNKRLSALNKKQESEINSLKKELELNKKINEEITCIQDEKQGIIISFQQLQQLLQQQTQANTEMEEKLKTLERDNELQREKVKENEEKFLNLQNEHEKALGTWKKHVEELNGEINEIKNELSSLKETHTKLQEDYDELCDQKKFEEDKKFENLPEVNTEMSVEKSGNTIIQKYNSRQEIREENTKSCCLDTEYKEKGETKEGPFLEEIIIGNKDLQLFEKSSKNKIDIVVPQDENQSEISLGKTLGIEKELISEGQTLDITNFTKVVTTEIKNKVDLEKDNECTELKSPSIPFVVADSSMETEKIHLERTEGLDLHHANTHLGVENNSTSFNSILNEMACHTNHKKDVSEDEPFRQQLRLFPGTQENTTEKVITNSHQIKTDLDSSVDIKRNLVQPQKYSLQDSNNVMLDDKQCKIRQTQLLNKKSERSLLPFKETSDVQQVGEGPSEQPQLAIPCDIAINHPISSAVFSDNLNVLLKNSDKIVNIMPMLVTPNSSPGKRTIWKNLNDMQNSQFENCLGYLENNVTLSHLQINNENIDASQAKDMKTASHVKTSTEMQFSNKESQIDENQITEVKKKDYFPNERQHTLLNSTEKTESLNDIVSGKIYSEGQLEESCSFHIKPSGDLVNISGRSAFDLSTSDKKTEKTLVYVNFLGPSSWSKVNQIESQTVSTSTSSIPLLLNERPVSLLENKKTVSMTLCKNVSVDEARNDVGPDTTSINRVADTLNNSSIHPDPRGEPSEERNAIAKTFYDSSFPTEHVKTKPLKSTPLQSHFQAIKIKNTDSDVSSGEDDWQHLVTNQINEIEKFLSLENDNQPKKRKAEEMAEKNRLK</sequence>
<evidence type="ECO:0000256" key="2">
    <source>
        <dbReference type="SAM" id="MobiDB-lite"/>
    </source>
</evidence>
<keyword evidence="4" id="KW-1185">Reference proteome</keyword>
<evidence type="ECO:0000256" key="1">
    <source>
        <dbReference type="SAM" id="Coils"/>
    </source>
</evidence>
<dbReference type="PANTHER" id="PTHR28660:SF1">
    <property type="entry name" value="COILED-COIL DOMAIN-CONTAINING PROTEIN 73"/>
    <property type="match status" value="1"/>
</dbReference>
<dbReference type="Ensembl" id="ENSBGRT00000029755.1">
    <property type="protein sequence ID" value="ENSBGRP00000025772.1"/>
    <property type="gene ID" value="ENSBGRG00000015692.1"/>
</dbReference>
<protein>
    <submittedName>
        <fullName evidence="3">Coiled-coil domain containing 73</fullName>
    </submittedName>
</protein>
<reference evidence="3" key="1">
    <citation type="submission" date="2019-05" db="EMBL/GenBank/DDBJ databases">
        <authorList>
            <person name="Zhang S."/>
            <person name="Liu J."/>
        </authorList>
    </citation>
    <scope>NUCLEOTIDE SEQUENCE [LARGE SCALE GENOMIC DNA]</scope>
</reference>
<feature type="coiled-coil region" evidence="1">
    <location>
        <begin position="183"/>
        <end position="343"/>
    </location>
</feature>
<dbReference type="AlphaFoldDB" id="A0A8C0AEA4"/>
<evidence type="ECO:0000313" key="4">
    <source>
        <dbReference type="Proteomes" id="UP000694520"/>
    </source>
</evidence>
<accession>A0A8C0AEA4</accession>
<keyword evidence="1" id="KW-0175">Coiled coil</keyword>
<reference evidence="3" key="2">
    <citation type="submission" date="2025-08" db="UniProtKB">
        <authorList>
            <consortium name="Ensembl"/>
        </authorList>
    </citation>
    <scope>IDENTIFICATION</scope>
</reference>
<proteinExistence type="predicted"/>
<dbReference type="InterPro" id="IPR031650">
    <property type="entry name" value="CCDC73"/>
</dbReference>
<dbReference type="Proteomes" id="UP000694520">
    <property type="component" value="Chromosome 13"/>
</dbReference>
<name>A0A8C0AEA4_BOSMU</name>
<evidence type="ECO:0000313" key="3">
    <source>
        <dbReference type="Ensembl" id="ENSBGRP00000025772.1"/>
    </source>
</evidence>